<accession>A0A0B6TSB2</accession>
<sequence>MTTSMHRRRTRLAQLGEERAAGFYRRRGAEILGRNVSYPVGELDLIAREEDGTIVFVEVKTRSGPGYGGAEAVTGRKLARLRRAAARLRRAAARWLEGRPAAPVRFDVVVFTAAGRGFDMDVYEGVEHGAR</sequence>
<dbReference type="GO" id="GO:0003676">
    <property type="term" value="F:nucleic acid binding"/>
    <property type="evidence" value="ECO:0007669"/>
    <property type="project" value="InterPro"/>
</dbReference>
<evidence type="ECO:0000313" key="4">
    <source>
        <dbReference type="Proteomes" id="UP000031928"/>
    </source>
</evidence>
<evidence type="ECO:0000313" key="3">
    <source>
        <dbReference type="EMBL" id="AJK69164.1"/>
    </source>
</evidence>
<organism evidence="3 4">
    <name type="scientific">Corynebacterium marinum DSM 44953</name>
    <dbReference type="NCBI Taxonomy" id="1224162"/>
    <lineage>
        <taxon>Bacteria</taxon>
        <taxon>Bacillati</taxon>
        <taxon>Actinomycetota</taxon>
        <taxon>Actinomycetes</taxon>
        <taxon>Mycobacteriales</taxon>
        <taxon>Corynebacteriaceae</taxon>
        <taxon>Corynebacterium</taxon>
    </lineage>
</organism>
<dbReference type="KEGG" id="cmq:B840_07830"/>
<dbReference type="HAMAP" id="MF_00048">
    <property type="entry name" value="UPF0102"/>
    <property type="match status" value="1"/>
</dbReference>
<dbReference type="InterPro" id="IPR011335">
    <property type="entry name" value="Restrct_endonuc-II-like"/>
</dbReference>
<dbReference type="STRING" id="1224162.B840_07830"/>
<gene>
    <name evidence="3" type="ORF">B840_07830</name>
</gene>
<dbReference type="PANTHER" id="PTHR34039:SF1">
    <property type="entry name" value="UPF0102 PROTEIN YRAN"/>
    <property type="match status" value="1"/>
</dbReference>
<dbReference type="HOGENOM" id="CLU_115353_2_2_11"/>
<comment type="similarity">
    <text evidence="1 2">Belongs to the UPF0102 family.</text>
</comment>
<dbReference type="AlphaFoldDB" id="A0A0B6TSB2"/>
<name>A0A0B6TSB2_9CORY</name>
<evidence type="ECO:0000256" key="2">
    <source>
        <dbReference type="HAMAP-Rule" id="MF_00048"/>
    </source>
</evidence>
<dbReference type="PANTHER" id="PTHR34039">
    <property type="entry name" value="UPF0102 PROTEIN YRAN"/>
    <property type="match status" value="1"/>
</dbReference>
<protein>
    <recommendedName>
        <fullName evidence="2">UPF0102 protein B840_07830</fullName>
    </recommendedName>
</protein>
<dbReference type="SUPFAM" id="SSF52980">
    <property type="entry name" value="Restriction endonuclease-like"/>
    <property type="match status" value="1"/>
</dbReference>
<keyword evidence="4" id="KW-1185">Reference proteome</keyword>
<evidence type="ECO:0000256" key="1">
    <source>
        <dbReference type="ARBA" id="ARBA00006738"/>
    </source>
</evidence>
<dbReference type="Gene3D" id="3.40.1350.10">
    <property type="match status" value="1"/>
</dbReference>
<dbReference type="Proteomes" id="UP000031928">
    <property type="component" value="Chromosome"/>
</dbReference>
<dbReference type="InterPro" id="IPR003509">
    <property type="entry name" value="UPF0102_YraN-like"/>
</dbReference>
<dbReference type="InterPro" id="IPR011856">
    <property type="entry name" value="tRNA_endonuc-like_dom_sf"/>
</dbReference>
<dbReference type="EMBL" id="CP007790">
    <property type="protein sequence ID" value="AJK69164.1"/>
    <property type="molecule type" value="Genomic_DNA"/>
</dbReference>
<dbReference type="RefSeq" id="WP_042621675.1">
    <property type="nucleotide sequence ID" value="NZ_CP007790.1"/>
</dbReference>
<proteinExistence type="inferred from homology"/>
<reference evidence="3 4" key="1">
    <citation type="submission" date="2014-05" db="EMBL/GenBank/DDBJ databases">
        <title>Complete genome sequence of Corynebacterium marinum DSM 44953.</title>
        <authorList>
            <person name="Schaffert L."/>
            <person name="Albersmeier A."/>
            <person name="Kalinowski J."/>
            <person name="Ruckert C."/>
        </authorList>
    </citation>
    <scope>NUCLEOTIDE SEQUENCE [LARGE SCALE GENOMIC DNA]</scope>
    <source>
        <strain evidence="3 4">DSM 44953</strain>
    </source>
</reference>
<dbReference type="Pfam" id="PF02021">
    <property type="entry name" value="UPF0102"/>
    <property type="match status" value="1"/>
</dbReference>
<dbReference type="OrthoDB" id="9794876at2"/>